<keyword evidence="4" id="KW-1032">Host cell membrane</keyword>
<dbReference type="Pfam" id="PF00429">
    <property type="entry name" value="TLV_coat"/>
    <property type="match status" value="1"/>
</dbReference>
<keyword evidence="13" id="KW-0449">Lipoprotein</keyword>
<dbReference type="AlphaFoldDB" id="A0A4W5LQW0"/>
<comment type="subcellular location">
    <subcellularLocation>
        <location evidence="1">Host cell membrane</location>
        <topology evidence="1">Single-pass type I membrane protein</topology>
    </subcellularLocation>
    <subcellularLocation>
        <location evidence="2">Host endomembrane system</location>
        <topology evidence="2">Peripheral membrane protein</topology>
    </subcellularLocation>
    <subcellularLocation>
        <location evidence="3">Virion membrane</location>
        <topology evidence="3">Single-pass type I membrane protein</topology>
    </subcellularLocation>
</comment>
<evidence type="ECO:0000256" key="11">
    <source>
        <dbReference type="ARBA" id="ARBA00023157"/>
    </source>
</evidence>
<feature type="transmembrane region" description="Helical" evidence="14">
    <location>
        <begin position="296"/>
        <end position="318"/>
    </location>
</feature>
<keyword evidence="9 14" id="KW-0472">Membrane</keyword>
<dbReference type="STRING" id="62062.ENSHHUP00000028611"/>
<keyword evidence="5" id="KW-0945">Host-virus interaction</keyword>
<keyword evidence="12" id="KW-0325">Glycoprotein</keyword>
<reference evidence="15" key="2">
    <citation type="submission" date="2025-08" db="UniProtKB">
        <authorList>
            <consortium name="Ensembl"/>
        </authorList>
    </citation>
    <scope>IDENTIFICATION</scope>
</reference>
<accession>A0A4W5LQW0</accession>
<dbReference type="GeneTree" id="ENSGT00530000064449"/>
<dbReference type="PANTHER" id="PTHR10424:SF81">
    <property type="entry name" value="ERVV2 PROTEIN"/>
    <property type="match status" value="1"/>
</dbReference>
<dbReference type="PANTHER" id="PTHR10424">
    <property type="entry name" value="VIRAL ENVELOPE PROTEIN"/>
    <property type="match status" value="1"/>
</dbReference>
<evidence type="ECO:0000256" key="8">
    <source>
        <dbReference type="ARBA" id="ARBA00022989"/>
    </source>
</evidence>
<evidence type="ECO:0000256" key="14">
    <source>
        <dbReference type="SAM" id="Phobius"/>
    </source>
</evidence>
<keyword evidence="16" id="KW-1185">Reference proteome</keyword>
<evidence type="ECO:0000256" key="13">
    <source>
        <dbReference type="ARBA" id="ARBA00023288"/>
    </source>
</evidence>
<protein>
    <submittedName>
        <fullName evidence="15">Uncharacterized protein</fullName>
    </submittedName>
</protein>
<evidence type="ECO:0000256" key="10">
    <source>
        <dbReference type="ARBA" id="ARBA00023139"/>
    </source>
</evidence>
<name>A0A4W5LQW0_9TELE</name>
<evidence type="ECO:0000256" key="2">
    <source>
        <dbReference type="ARBA" id="ARBA00004531"/>
    </source>
</evidence>
<dbReference type="Ensembl" id="ENSHHUT00000029798.1">
    <property type="protein sequence ID" value="ENSHHUP00000028611.1"/>
    <property type="gene ID" value="ENSHHUG00000018246.1"/>
</dbReference>
<evidence type="ECO:0000256" key="9">
    <source>
        <dbReference type="ARBA" id="ARBA00023136"/>
    </source>
</evidence>
<evidence type="ECO:0000256" key="5">
    <source>
        <dbReference type="ARBA" id="ARBA00022581"/>
    </source>
</evidence>
<evidence type="ECO:0000256" key="4">
    <source>
        <dbReference type="ARBA" id="ARBA00022511"/>
    </source>
</evidence>
<evidence type="ECO:0000313" key="16">
    <source>
        <dbReference type="Proteomes" id="UP000314982"/>
    </source>
</evidence>
<evidence type="ECO:0000256" key="6">
    <source>
        <dbReference type="ARBA" id="ARBA00022692"/>
    </source>
</evidence>
<reference evidence="16" key="1">
    <citation type="submission" date="2018-06" db="EMBL/GenBank/DDBJ databases">
        <title>Genome assembly of Danube salmon.</title>
        <authorList>
            <person name="Macqueen D.J."/>
            <person name="Gundappa M.K."/>
        </authorList>
    </citation>
    <scope>NUCLEOTIDE SEQUENCE [LARGE SCALE GENOMIC DNA]</scope>
</reference>
<organism evidence="15 16">
    <name type="scientific">Hucho hucho</name>
    <name type="common">huchen</name>
    <dbReference type="NCBI Taxonomy" id="62062"/>
    <lineage>
        <taxon>Eukaryota</taxon>
        <taxon>Metazoa</taxon>
        <taxon>Chordata</taxon>
        <taxon>Craniata</taxon>
        <taxon>Vertebrata</taxon>
        <taxon>Euteleostomi</taxon>
        <taxon>Actinopterygii</taxon>
        <taxon>Neopterygii</taxon>
        <taxon>Teleostei</taxon>
        <taxon>Protacanthopterygii</taxon>
        <taxon>Salmoniformes</taxon>
        <taxon>Salmonidae</taxon>
        <taxon>Salmoninae</taxon>
        <taxon>Hucho</taxon>
    </lineage>
</organism>
<evidence type="ECO:0000313" key="15">
    <source>
        <dbReference type="Ensembl" id="ENSHHUP00000028611.1"/>
    </source>
</evidence>
<evidence type="ECO:0000256" key="1">
    <source>
        <dbReference type="ARBA" id="ARBA00004402"/>
    </source>
</evidence>
<evidence type="ECO:0000256" key="7">
    <source>
        <dbReference type="ARBA" id="ARBA00022870"/>
    </source>
</evidence>
<keyword evidence="6 14" id="KW-0812">Transmembrane</keyword>
<evidence type="ECO:0000256" key="3">
    <source>
        <dbReference type="ARBA" id="ARBA00004563"/>
    </source>
</evidence>
<dbReference type="SUPFAM" id="SSF58069">
    <property type="entry name" value="Virus ectodomain"/>
    <property type="match status" value="1"/>
</dbReference>
<keyword evidence="11" id="KW-1015">Disulfide bond</keyword>
<dbReference type="Gene3D" id="1.10.287.210">
    <property type="match status" value="1"/>
</dbReference>
<reference evidence="15" key="3">
    <citation type="submission" date="2025-09" db="UniProtKB">
        <authorList>
            <consortium name="Ensembl"/>
        </authorList>
    </citation>
    <scope>IDENTIFICATION</scope>
</reference>
<dbReference type="InterPro" id="IPR018154">
    <property type="entry name" value="TLV/ENV_coat_polyprotein"/>
</dbReference>
<sequence length="428" mass="47289">MDLNMTKGMWLKRNMSVSIAVTEGIEGIDVGNTTVVCDTIWMLEVAGIRKIGDNGMIMYRKGSCGHITQVSPSLTLLKNQDRGIADSFWMCGNNTLLNVLPEGWTGLCTLVRAIQQVTIIKPQQEDFVKNRIRRAYEMDPKVYLDAIGQPRGVPNEFKARDEVKSGFESIFLWVTPNKNLEWINYIYYNQQRFINYTDSALTALGEQIQATSKMTWQNRQALNWLLAEKGGVCVMFGDECCTFIPNNTAPNGSFSIAMSKLKGLRAEVKANAGFDTHMWDWLDLALGKWGAMLARMAIMVGGGLLALGIVFCCVVPFVKSLVVHTTVKQMALGHDNLHVEASLSTPSTRWLDKKGLCHAPVVINPVPGNPGHYTNWVEDPCNALGGPLDCPFGNPNCLFGVTPGGGYACRDFRPEGFPLYAKDSSSDD</sequence>
<keyword evidence="8 14" id="KW-1133">Transmembrane helix</keyword>
<keyword evidence="10" id="KW-0564">Palmitate</keyword>
<proteinExistence type="predicted"/>
<keyword evidence="7" id="KW-1043">Host membrane</keyword>
<dbReference type="Proteomes" id="UP000314982">
    <property type="component" value="Unassembled WGS sequence"/>
</dbReference>
<evidence type="ECO:0000256" key="12">
    <source>
        <dbReference type="ARBA" id="ARBA00023180"/>
    </source>
</evidence>